<dbReference type="InterPro" id="IPR010559">
    <property type="entry name" value="Sig_transdc_His_kin_internal"/>
</dbReference>
<evidence type="ECO:0000256" key="1">
    <source>
        <dbReference type="SAM" id="MobiDB-lite"/>
    </source>
</evidence>
<evidence type="ECO:0000313" key="6">
    <source>
        <dbReference type="Proteomes" id="UP000295620"/>
    </source>
</evidence>
<keyword evidence="6" id="KW-1185">Reference proteome</keyword>
<dbReference type="InterPro" id="IPR036890">
    <property type="entry name" value="HATPase_C_sf"/>
</dbReference>
<evidence type="ECO:0000256" key="2">
    <source>
        <dbReference type="SAM" id="Phobius"/>
    </source>
</evidence>
<dbReference type="OrthoDB" id="9809670at2"/>
<dbReference type="Gene3D" id="3.30.565.10">
    <property type="entry name" value="Histidine kinase-like ATPase, C-terminal domain"/>
    <property type="match status" value="1"/>
</dbReference>
<sequence length="486" mass="55429">MKRKRYLPALFFISYFSCVYGQQSNESAPSYLHFEAAGLPGNQIKEISQGKNVTVYTVGGSLNIYPTSALHNMYPKFYTRAYFKQSNFYGKPAQSKITEFALKGNSSSIYLLPAQEASVDILDKNTNTLLTRYIIKRPGMIPEIKLRSQKDKSSQPLHISSSADHKGELSLSPGEPLEIDVAARTDFKDLEVEYTLVNLKTKRSEYQISKTGFKPLKLAANTEYEWRFNYVLQKESVRLIYIRVKPYWYQSTITYMVLLIVFVATGFLLVTLFFKNKLKSSEKKQQKMEAAAIRLQSLLNPHFTFNALSSIQGLMNTDRIDEANQYLQEFSFLLRKTLANSQHVFNSLDQELEMMRTYIHLEALRFNFSWNIEISAKLSTSDIEIPTLLLQPLIENAIKHGLSPLGDKGQLFIVCKPGQKKDTFVIVVGDNGTWLDKKSDSGYGLSLTAERILAINKIKEEQAIVLDFNKESGTEAILTFHNWINN</sequence>
<dbReference type="InterPro" id="IPR050640">
    <property type="entry name" value="Bact_2-comp_sensor_kinase"/>
</dbReference>
<dbReference type="PANTHER" id="PTHR34220">
    <property type="entry name" value="SENSOR HISTIDINE KINASE YPDA"/>
    <property type="match status" value="1"/>
</dbReference>
<keyword evidence="2" id="KW-1133">Transmembrane helix</keyword>
<protein>
    <submittedName>
        <fullName evidence="5">Histidine kinase</fullName>
    </submittedName>
</protein>
<evidence type="ECO:0000256" key="3">
    <source>
        <dbReference type="SAM" id="SignalP"/>
    </source>
</evidence>
<keyword evidence="2" id="KW-0812">Transmembrane</keyword>
<keyword evidence="5" id="KW-0808">Transferase</keyword>
<dbReference type="Pfam" id="PF06580">
    <property type="entry name" value="His_kinase"/>
    <property type="match status" value="1"/>
</dbReference>
<dbReference type="AlphaFoldDB" id="A0A4R6SXX7"/>
<evidence type="ECO:0000313" key="5">
    <source>
        <dbReference type="EMBL" id="TDQ11256.1"/>
    </source>
</evidence>
<dbReference type="GO" id="GO:0016020">
    <property type="term" value="C:membrane"/>
    <property type="evidence" value="ECO:0007669"/>
    <property type="project" value="InterPro"/>
</dbReference>
<comment type="caution">
    <text evidence="5">The sequence shown here is derived from an EMBL/GenBank/DDBJ whole genome shotgun (WGS) entry which is preliminary data.</text>
</comment>
<organism evidence="5 6">
    <name type="scientific">Pedobacter metabolipauper</name>
    <dbReference type="NCBI Taxonomy" id="425513"/>
    <lineage>
        <taxon>Bacteria</taxon>
        <taxon>Pseudomonadati</taxon>
        <taxon>Bacteroidota</taxon>
        <taxon>Sphingobacteriia</taxon>
        <taxon>Sphingobacteriales</taxon>
        <taxon>Sphingobacteriaceae</taxon>
        <taxon>Pedobacter</taxon>
    </lineage>
</organism>
<dbReference type="Proteomes" id="UP000295620">
    <property type="component" value="Unassembled WGS sequence"/>
</dbReference>
<proteinExistence type="predicted"/>
<dbReference type="GO" id="GO:0000155">
    <property type="term" value="F:phosphorelay sensor kinase activity"/>
    <property type="evidence" value="ECO:0007669"/>
    <property type="project" value="InterPro"/>
</dbReference>
<feature type="domain" description="Signal transduction histidine kinase internal region" evidence="4">
    <location>
        <begin position="295"/>
        <end position="367"/>
    </location>
</feature>
<dbReference type="PANTHER" id="PTHR34220:SF7">
    <property type="entry name" value="SENSOR HISTIDINE KINASE YPDA"/>
    <property type="match status" value="1"/>
</dbReference>
<evidence type="ECO:0000259" key="4">
    <source>
        <dbReference type="Pfam" id="PF06580"/>
    </source>
</evidence>
<reference evidence="5 6" key="1">
    <citation type="submission" date="2019-03" db="EMBL/GenBank/DDBJ databases">
        <title>Genomic Encyclopedia of Archaeal and Bacterial Type Strains, Phase II (KMG-II): from individual species to whole genera.</title>
        <authorList>
            <person name="Goeker M."/>
        </authorList>
    </citation>
    <scope>NUCLEOTIDE SEQUENCE [LARGE SCALE GENOMIC DNA]</scope>
    <source>
        <strain evidence="5 6">DSM 19035</strain>
    </source>
</reference>
<feature type="signal peptide" evidence="3">
    <location>
        <begin position="1"/>
        <end position="21"/>
    </location>
</feature>
<keyword evidence="3" id="KW-0732">Signal</keyword>
<feature type="region of interest" description="Disordered" evidence="1">
    <location>
        <begin position="147"/>
        <end position="172"/>
    </location>
</feature>
<feature type="chain" id="PRO_5020599485" evidence="3">
    <location>
        <begin position="22"/>
        <end position="486"/>
    </location>
</feature>
<dbReference type="SUPFAM" id="SSF55874">
    <property type="entry name" value="ATPase domain of HSP90 chaperone/DNA topoisomerase II/histidine kinase"/>
    <property type="match status" value="1"/>
</dbReference>
<name>A0A4R6SXX7_9SPHI</name>
<feature type="transmembrane region" description="Helical" evidence="2">
    <location>
        <begin position="253"/>
        <end position="274"/>
    </location>
</feature>
<gene>
    <name evidence="5" type="ORF">ATK78_0374</name>
</gene>
<dbReference type="RefSeq" id="WP_133574346.1">
    <property type="nucleotide sequence ID" value="NZ_SNYC01000003.1"/>
</dbReference>
<dbReference type="EMBL" id="SNYC01000003">
    <property type="protein sequence ID" value="TDQ11256.1"/>
    <property type="molecule type" value="Genomic_DNA"/>
</dbReference>
<accession>A0A4R6SXX7</accession>
<keyword evidence="5" id="KW-0418">Kinase</keyword>
<keyword evidence="2" id="KW-0472">Membrane</keyword>